<dbReference type="Gene3D" id="1.20.1280.50">
    <property type="match status" value="1"/>
</dbReference>
<sequence length="509" mass="55166">MLDALPKQWLPQTWRMSSLLSILNHTSSSASSPISRLAPELLISIFELVPLLCRADTPPKSHDLGWIAISHVCRRWRIIALNVPYLWLGISSPTLPWMQEILLRSQPMSIDVRFNLDALENPYSSWQAFALAMQNIPRMRSLHLTGQVVDTLLRTQYSTPAPFLEDLRLELASIPPLGDPFYPDSLFGGETPVLRALFLKGLSIRLSSPILPALSSLAIHGDTRTPRHTLAQWLDALARMPKLETLHLVQALSRTPLAGADSTFDSSPSTVALPVLNALLFANNTLADCVMFTSRLAIPSSASVEVRTYVTSAEELSPRALIPSHAHTSIAALHITHSATGFSIAGALVAGAAPVFVLSIVIPDPSAVAPAILAALAHFNVASVRSLFIDLGGLTLDWSRVLSRLPALDAIRVRGAALHVFPPALVRAAADTELACPGLKRLEFEHRPPAFGARLNKSFFVALKDAVDARAADGLALEELVVFGEAVSLRPGSEGFEAMGLRKVPREFL</sequence>
<evidence type="ECO:0000313" key="1">
    <source>
        <dbReference type="EMBL" id="ETW80092.1"/>
    </source>
</evidence>
<protein>
    <submittedName>
        <fullName evidence="1">Uncharacterized protein</fullName>
    </submittedName>
</protein>
<keyword evidence="2" id="KW-1185">Reference proteome</keyword>
<dbReference type="RefSeq" id="XP_009548616.1">
    <property type="nucleotide sequence ID" value="XM_009550321.1"/>
</dbReference>
<accession>W4K2P8</accession>
<dbReference type="AlphaFoldDB" id="W4K2P8"/>
<dbReference type="KEGG" id="hir:HETIRDRAFT_477666"/>
<dbReference type="GeneID" id="20677771"/>
<proteinExistence type="predicted"/>
<evidence type="ECO:0000313" key="2">
    <source>
        <dbReference type="Proteomes" id="UP000030671"/>
    </source>
</evidence>
<gene>
    <name evidence="1" type="ORF">HETIRDRAFT_477666</name>
</gene>
<dbReference type="OrthoDB" id="2884925at2759"/>
<dbReference type="EMBL" id="KI925460">
    <property type="protein sequence ID" value="ETW80092.1"/>
    <property type="molecule type" value="Genomic_DNA"/>
</dbReference>
<name>W4K2P8_HETIT</name>
<dbReference type="HOGENOM" id="CLU_024199_2_2_1"/>
<reference evidence="1 2" key="1">
    <citation type="journal article" date="2012" name="New Phytol.">
        <title>Insight into trade-off between wood decay and parasitism from the genome of a fungal forest pathogen.</title>
        <authorList>
            <person name="Olson A."/>
            <person name="Aerts A."/>
            <person name="Asiegbu F."/>
            <person name="Belbahri L."/>
            <person name="Bouzid O."/>
            <person name="Broberg A."/>
            <person name="Canback B."/>
            <person name="Coutinho P.M."/>
            <person name="Cullen D."/>
            <person name="Dalman K."/>
            <person name="Deflorio G."/>
            <person name="van Diepen L.T."/>
            <person name="Dunand C."/>
            <person name="Duplessis S."/>
            <person name="Durling M."/>
            <person name="Gonthier P."/>
            <person name="Grimwood J."/>
            <person name="Fossdal C.G."/>
            <person name="Hansson D."/>
            <person name="Henrissat B."/>
            <person name="Hietala A."/>
            <person name="Himmelstrand K."/>
            <person name="Hoffmeister D."/>
            <person name="Hogberg N."/>
            <person name="James T.Y."/>
            <person name="Karlsson M."/>
            <person name="Kohler A."/>
            <person name="Kues U."/>
            <person name="Lee Y.H."/>
            <person name="Lin Y.C."/>
            <person name="Lind M."/>
            <person name="Lindquist E."/>
            <person name="Lombard V."/>
            <person name="Lucas S."/>
            <person name="Lunden K."/>
            <person name="Morin E."/>
            <person name="Murat C."/>
            <person name="Park J."/>
            <person name="Raffaello T."/>
            <person name="Rouze P."/>
            <person name="Salamov A."/>
            <person name="Schmutz J."/>
            <person name="Solheim H."/>
            <person name="Stahlberg J."/>
            <person name="Velez H."/>
            <person name="de Vries R.P."/>
            <person name="Wiebenga A."/>
            <person name="Woodward S."/>
            <person name="Yakovlev I."/>
            <person name="Garbelotto M."/>
            <person name="Martin F."/>
            <person name="Grigoriev I.V."/>
            <person name="Stenlid J."/>
        </authorList>
    </citation>
    <scope>NUCLEOTIDE SEQUENCE [LARGE SCALE GENOMIC DNA]</scope>
    <source>
        <strain evidence="1 2">TC 32-1</strain>
    </source>
</reference>
<dbReference type="Proteomes" id="UP000030671">
    <property type="component" value="Unassembled WGS sequence"/>
</dbReference>
<organism evidence="1 2">
    <name type="scientific">Heterobasidion irregulare (strain TC 32-1)</name>
    <dbReference type="NCBI Taxonomy" id="747525"/>
    <lineage>
        <taxon>Eukaryota</taxon>
        <taxon>Fungi</taxon>
        <taxon>Dikarya</taxon>
        <taxon>Basidiomycota</taxon>
        <taxon>Agaricomycotina</taxon>
        <taxon>Agaricomycetes</taxon>
        <taxon>Russulales</taxon>
        <taxon>Bondarzewiaceae</taxon>
        <taxon>Heterobasidion</taxon>
        <taxon>Heterobasidion annosum species complex</taxon>
    </lineage>
</organism>
<dbReference type="InParanoid" id="W4K2P8"/>